<evidence type="ECO:0000256" key="8">
    <source>
        <dbReference type="ARBA" id="ARBA00023172"/>
    </source>
</evidence>
<comment type="subunit">
    <text evidence="11">Forms a heterodimer with a member of the SLX4 family.</text>
</comment>
<keyword evidence="16" id="KW-1185">Reference proteome</keyword>
<evidence type="ECO:0000256" key="5">
    <source>
        <dbReference type="ARBA" id="ARBA00022771"/>
    </source>
</evidence>
<keyword evidence="7" id="KW-0862">Zinc</keyword>
<dbReference type="EC" id="3.1.-.-" evidence="11"/>
<keyword evidence="8 11" id="KW-0233">DNA recombination</keyword>
<keyword evidence="6 11" id="KW-0378">Hydrolase</keyword>
<comment type="subcellular location">
    <subcellularLocation>
        <location evidence="11">Nucleus</location>
    </subcellularLocation>
</comment>
<proteinExistence type="inferred from homology"/>
<dbReference type="SUPFAM" id="SSF57850">
    <property type="entry name" value="RING/U-box"/>
    <property type="match status" value="1"/>
</dbReference>
<keyword evidence="10 11" id="KW-0539">Nucleus</keyword>
<evidence type="ECO:0000313" key="16">
    <source>
        <dbReference type="Proteomes" id="UP000192578"/>
    </source>
</evidence>
<dbReference type="GO" id="GO:0000724">
    <property type="term" value="P:double-strand break repair via homologous recombination"/>
    <property type="evidence" value="ECO:0007669"/>
    <property type="project" value="TreeGrafter"/>
</dbReference>
<keyword evidence="1 11" id="KW-0540">Nuclease</keyword>
<dbReference type="PROSITE" id="PS50164">
    <property type="entry name" value="GIY_YIG"/>
    <property type="match status" value="1"/>
</dbReference>
<evidence type="ECO:0000256" key="1">
    <source>
        <dbReference type="ARBA" id="ARBA00022722"/>
    </source>
</evidence>
<dbReference type="PANTHER" id="PTHR20208">
    <property type="entry name" value="STRUCTURE-SPECIFIC ENDONUCLEASE SUBUNIT SLX1"/>
    <property type="match status" value="1"/>
</dbReference>
<accession>A0A1W0X102</accession>
<dbReference type="AlphaFoldDB" id="A0A1W0X102"/>
<comment type="caution">
    <text evidence="11">Lacks conserved residue(s) required for the propagation of feature annotation.</text>
</comment>
<keyword evidence="2" id="KW-0479">Metal-binding</keyword>
<dbReference type="EMBL" id="MTYJ01000025">
    <property type="protein sequence ID" value="OQV21121.1"/>
    <property type="molecule type" value="Genomic_DNA"/>
</dbReference>
<evidence type="ECO:0000256" key="2">
    <source>
        <dbReference type="ARBA" id="ARBA00022723"/>
    </source>
</evidence>
<keyword evidence="4 11" id="KW-0227">DNA damage</keyword>
<dbReference type="GO" id="GO:0008270">
    <property type="term" value="F:zinc ion binding"/>
    <property type="evidence" value="ECO:0007669"/>
    <property type="project" value="UniProtKB-KW"/>
</dbReference>
<evidence type="ECO:0000256" key="4">
    <source>
        <dbReference type="ARBA" id="ARBA00022763"/>
    </source>
</evidence>
<evidence type="ECO:0000256" key="10">
    <source>
        <dbReference type="ARBA" id="ARBA00023242"/>
    </source>
</evidence>
<dbReference type="Proteomes" id="UP000192578">
    <property type="component" value="Unassembled WGS sequence"/>
</dbReference>
<protein>
    <recommendedName>
        <fullName evidence="11">Structure-specific endonuclease subunit SLX1 homolog</fullName>
        <ecNumber evidence="11">3.1.-.-</ecNumber>
    </recommendedName>
</protein>
<dbReference type="InterPro" id="IPR048749">
    <property type="entry name" value="SLX1_C"/>
</dbReference>
<dbReference type="PROSITE" id="PS50089">
    <property type="entry name" value="ZF_RING_2"/>
    <property type="match status" value="1"/>
</dbReference>
<dbReference type="GO" id="GO:0017108">
    <property type="term" value="F:5'-flap endonuclease activity"/>
    <property type="evidence" value="ECO:0007669"/>
    <property type="project" value="InterPro"/>
</dbReference>
<keyword evidence="9 11" id="KW-0234">DNA repair</keyword>
<comment type="function">
    <text evidence="11">Catalytic subunit of a heterodimeric structure-specific endonuclease that resolves DNA secondary structures generated during DNA repair and recombination. Has endonuclease activity towards branched DNA substrates, introducing single-strand cuts in duplex DNA close to junctions with ss-DNA.</text>
</comment>
<dbReference type="HAMAP" id="MF_03100">
    <property type="entry name" value="Endonuc_su_Slx1"/>
    <property type="match status" value="1"/>
</dbReference>
<evidence type="ECO:0000256" key="12">
    <source>
        <dbReference type="PROSITE-ProRule" id="PRU00175"/>
    </source>
</evidence>
<feature type="domain" description="GIY-YIG" evidence="14">
    <location>
        <begin position="50"/>
        <end position="142"/>
    </location>
</feature>
<dbReference type="InterPro" id="IPR050381">
    <property type="entry name" value="SLX1_endonuclease"/>
</dbReference>
<evidence type="ECO:0000256" key="3">
    <source>
        <dbReference type="ARBA" id="ARBA00022759"/>
    </source>
</evidence>
<dbReference type="Pfam" id="PF01541">
    <property type="entry name" value="GIY-YIG"/>
    <property type="match status" value="1"/>
</dbReference>
<dbReference type="GO" id="GO:0033557">
    <property type="term" value="C:Slx1-Slx4 complex"/>
    <property type="evidence" value="ECO:0007669"/>
    <property type="project" value="UniProtKB-UniRule"/>
</dbReference>
<dbReference type="InterPro" id="IPR035901">
    <property type="entry name" value="GIY-YIG_endonuc_sf"/>
</dbReference>
<evidence type="ECO:0000313" key="15">
    <source>
        <dbReference type="EMBL" id="OQV21121.1"/>
    </source>
</evidence>
<gene>
    <name evidence="15" type="ORF">BV898_04885</name>
</gene>
<comment type="cofactor">
    <cofactor evidence="11">
        <name>a divalent metal cation</name>
        <dbReference type="ChEBI" id="CHEBI:60240"/>
    </cofactor>
</comment>
<dbReference type="InterPro" id="IPR001841">
    <property type="entry name" value="Znf_RING"/>
</dbReference>
<dbReference type="FunFam" id="3.40.1440.10:FF:000008">
    <property type="entry name" value="Structure-specific endonuclease subunit SLX1 homolog"/>
    <property type="match status" value="1"/>
</dbReference>
<evidence type="ECO:0000256" key="9">
    <source>
        <dbReference type="ARBA" id="ARBA00023204"/>
    </source>
</evidence>
<dbReference type="GO" id="GO:0008821">
    <property type="term" value="F:crossover junction DNA endonuclease activity"/>
    <property type="evidence" value="ECO:0007669"/>
    <property type="project" value="TreeGrafter"/>
</dbReference>
<dbReference type="InterPro" id="IPR027520">
    <property type="entry name" value="Slx1"/>
</dbReference>
<keyword evidence="3 11" id="KW-0255">Endonuclease</keyword>
<evidence type="ECO:0000259" key="13">
    <source>
        <dbReference type="PROSITE" id="PS50089"/>
    </source>
</evidence>
<dbReference type="PANTHER" id="PTHR20208:SF10">
    <property type="entry name" value="STRUCTURE-SPECIFIC ENDONUCLEASE SUBUNIT SLX1"/>
    <property type="match status" value="1"/>
</dbReference>
<dbReference type="InterPro" id="IPR013083">
    <property type="entry name" value="Znf_RING/FYVE/PHD"/>
</dbReference>
<dbReference type="InterPro" id="IPR000305">
    <property type="entry name" value="GIY-YIG_endonuc"/>
</dbReference>
<evidence type="ECO:0000256" key="7">
    <source>
        <dbReference type="ARBA" id="ARBA00022833"/>
    </source>
</evidence>
<comment type="caution">
    <text evidence="15">The sequence shown here is derived from an EMBL/GenBank/DDBJ whole genome shotgun (WGS) entry which is preliminary data.</text>
</comment>
<organism evidence="15 16">
    <name type="scientific">Hypsibius exemplaris</name>
    <name type="common">Freshwater tardigrade</name>
    <dbReference type="NCBI Taxonomy" id="2072580"/>
    <lineage>
        <taxon>Eukaryota</taxon>
        <taxon>Metazoa</taxon>
        <taxon>Ecdysozoa</taxon>
        <taxon>Tardigrada</taxon>
        <taxon>Eutardigrada</taxon>
        <taxon>Parachela</taxon>
        <taxon>Hypsibioidea</taxon>
        <taxon>Hypsibiidae</taxon>
        <taxon>Hypsibius</taxon>
    </lineage>
</organism>
<dbReference type="Gene3D" id="3.40.1440.10">
    <property type="entry name" value="GIY-YIG endonuclease"/>
    <property type="match status" value="1"/>
</dbReference>
<comment type="similarity">
    <text evidence="11">Belongs to the SLX1 family.</text>
</comment>
<evidence type="ECO:0000256" key="11">
    <source>
        <dbReference type="HAMAP-Rule" id="MF_03100"/>
    </source>
</evidence>
<name>A0A1W0X102_HYPEX</name>
<evidence type="ECO:0000259" key="14">
    <source>
        <dbReference type="PROSITE" id="PS50164"/>
    </source>
</evidence>
<reference evidence="16" key="1">
    <citation type="submission" date="2017-01" db="EMBL/GenBank/DDBJ databases">
        <title>Comparative genomics of anhydrobiosis in the tardigrade Hypsibius dujardini.</title>
        <authorList>
            <person name="Yoshida Y."/>
            <person name="Koutsovoulos G."/>
            <person name="Laetsch D."/>
            <person name="Stevens L."/>
            <person name="Kumar S."/>
            <person name="Horikawa D."/>
            <person name="Ishino K."/>
            <person name="Komine S."/>
            <person name="Tomita M."/>
            <person name="Blaxter M."/>
            <person name="Arakawa K."/>
        </authorList>
    </citation>
    <scope>NUCLEOTIDE SEQUENCE [LARGE SCALE GENOMIC DNA]</scope>
    <source>
        <strain evidence="16">Z151</strain>
    </source>
</reference>
<dbReference type="CDD" id="cd10455">
    <property type="entry name" value="GIY-YIG_SLX1"/>
    <property type="match status" value="1"/>
</dbReference>
<evidence type="ECO:0000256" key="6">
    <source>
        <dbReference type="ARBA" id="ARBA00022801"/>
    </source>
</evidence>
<keyword evidence="5 12" id="KW-0863">Zinc-finger</keyword>
<dbReference type="OrthoDB" id="24645at2759"/>
<dbReference type="Pfam" id="PF21202">
    <property type="entry name" value="SLX1_C"/>
    <property type="match status" value="1"/>
</dbReference>
<sequence>MALLEMSEQYFENLKNRNVEERVEIELLRFSVPCIMTEEEPAITEQTVENFHGCYLLRSNSENKYYRGRTYIGYTVDPNRRQKQHNRGRKFGGACRTNNRGPWQVVVIVYGFMTNIAALQFEWAWQHPDESRRLRHSTKKTKKENALAYRLRVMAEMLSVDPWRRQALTVQWLSVEFQIDFPTNLQPPSHMTVLSGAVKTRKVTAPVTPAGKDTGRAVKTFPESTADVAIVAEDIVLSCGVCKASVEKSEQVTCLVSSCSTRFHLICLAKIFSLDDELLLPLRGSCPTCKTPVLWADLVRFRNGHYRDGIVEIQGAQALAEDVPEDAGAD</sequence>
<feature type="domain" description="RING-type" evidence="13">
    <location>
        <begin position="239"/>
        <end position="290"/>
    </location>
</feature>
<dbReference type="Gene3D" id="3.30.40.10">
    <property type="entry name" value="Zinc/RING finger domain, C3HC4 (zinc finger)"/>
    <property type="match status" value="1"/>
</dbReference>